<comment type="caution">
    <text evidence="2">The sequence shown here is derived from an EMBL/GenBank/DDBJ whole genome shotgun (WGS) entry which is preliminary data.</text>
</comment>
<dbReference type="AlphaFoldDB" id="A0AAV5IAN7"/>
<evidence type="ECO:0000313" key="2">
    <source>
        <dbReference type="EMBL" id="GKU98197.1"/>
    </source>
</evidence>
<gene>
    <name evidence="2" type="ORF">SLEP1_g11230</name>
</gene>
<feature type="compositionally biased region" description="Basic residues" evidence="1">
    <location>
        <begin position="88"/>
        <end position="113"/>
    </location>
</feature>
<feature type="compositionally biased region" description="Polar residues" evidence="1">
    <location>
        <begin position="67"/>
        <end position="83"/>
    </location>
</feature>
<reference evidence="2 3" key="1">
    <citation type="journal article" date="2021" name="Commun. Biol.">
        <title>The genome of Shorea leprosula (Dipterocarpaceae) highlights the ecological relevance of drought in aseasonal tropical rainforests.</title>
        <authorList>
            <person name="Ng K.K.S."/>
            <person name="Kobayashi M.J."/>
            <person name="Fawcett J.A."/>
            <person name="Hatakeyama M."/>
            <person name="Paape T."/>
            <person name="Ng C.H."/>
            <person name="Ang C.C."/>
            <person name="Tnah L.H."/>
            <person name="Lee C.T."/>
            <person name="Nishiyama T."/>
            <person name="Sese J."/>
            <person name="O'Brien M.J."/>
            <person name="Copetti D."/>
            <person name="Mohd Noor M.I."/>
            <person name="Ong R.C."/>
            <person name="Putra M."/>
            <person name="Sireger I.Z."/>
            <person name="Indrioko S."/>
            <person name="Kosugi Y."/>
            <person name="Izuno A."/>
            <person name="Isagi Y."/>
            <person name="Lee S.L."/>
            <person name="Shimizu K.K."/>
        </authorList>
    </citation>
    <scope>NUCLEOTIDE SEQUENCE [LARGE SCALE GENOMIC DNA]</scope>
    <source>
        <strain evidence="2">214</strain>
    </source>
</reference>
<feature type="region of interest" description="Disordered" evidence="1">
    <location>
        <begin position="67"/>
        <end position="121"/>
    </location>
</feature>
<organism evidence="2 3">
    <name type="scientific">Rubroshorea leprosula</name>
    <dbReference type="NCBI Taxonomy" id="152421"/>
    <lineage>
        <taxon>Eukaryota</taxon>
        <taxon>Viridiplantae</taxon>
        <taxon>Streptophyta</taxon>
        <taxon>Embryophyta</taxon>
        <taxon>Tracheophyta</taxon>
        <taxon>Spermatophyta</taxon>
        <taxon>Magnoliopsida</taxon>
        <taxon>eudicotyledons</taxon>
        <taxon>Gunneridae</taxon>
        <taxon>Pentapetalae</taxon>
        <taxon>rosids</taxon>
        <taxon>malvids</taxon>
        <taxon>Malvales</taxon>
        <taxon>Dipterocarpaceae</taxon>
        <taxon>Rubroshorea</taxon>
    </lineage>
</organism>
<proteinExistence type="predicted"/>
<name>A0AAV5IAN7_9ROSI</name>
<dbReference type="Proteomes" id="UP001054252">
    <property type="component" value="Unassembled WGS sequence"/>
</dbReference>
<sequence length="121" mass="13707">MKKHESSIEIAKLGSSEPSWVLSNPAAGFGGTQQGWVRRDPTGFIGTQARFPKTQPSWVRRGLQGLVGTQQGRPSQAGFQQDPTGWVRCRHRNPAWWRPKARKKERERKKGKKRDWVGEGS</sequence>
<accession>A0AAV5IAN7</accession>
<evidence type="ECO:0000313" key="3">
    <source>
        <dbReference type="Proteomes" id="UP001054252"/>
    </source>
</evidence>
<protein>
    <submittedName>
        <fullName evidence="2">Uncharacterized protein</fullName>
    </submittedName>
</protein>
<evidence type="ECO:0000256" key="1">
    <source>
        <dbReference type="SAM" id="MobiDB-lite"/>
    </source>
</evidence>
<keyword evidence="3" id="KW-1185">Reference proteome</keyword>
<dbReference type="EMBL" id="BPVZ01000012">
    <property type="protein sequence ID" value="GKU98197.1"/>
    <property type="molecule type" value="Genomic_DNA"/>
</dbReference>